<dbReference type="SMART" id="SM00347">
    <property type="entry name" value="HTH_MARR"/>
    <property type="match status" value="1"/>
</dbReference>
<dbReference type="RefSeq" id="WP_014909924.1">
    <property type="nucleotide sequence ID" value="NZ_BAZE01000013.1"/>
</dbReference>
<protein>
    <submittedName>
        <fullName evidence="2">MarR family transcriptional regulator</fullName>
    </submittedName>
</protein>
<dbReference type="InterPro" id="IPR036390">
    <property type="entry name" value="WH_DNA-bd_sf"/>
</dbReference>
<dbReference type="PANTHER" id="PTHR33164">
    <property type="entry name" value="TRANSCRIPTIONAL REGULATOR, MARR FAMILY"/>
    <property type="match status" value="1"/>
</dbReference>
<dbReference type="InterPro" id="IPR036388">
    <property type="entry name" value="WH-like_DNA-bd_sf"/>
</dbReference>
<organism evidence="2 3">
    <name type="scientific">Nocardiopsis alba</name>
    <dbReference type="NCBI Taxonomy" id="53437"/>
    <lineage>
        <taxon>Bacteria</taxon>
        <taxon>Bacillati</taxon>
        <taxon>Actinomycetota</taxon>
        <taxon>Actinomycetes</taxon>
        <taxon>Streptosporangiales</taxon>
        <taxon>Nocardiopsidaceae</taxon>
        <taxon>Nocardiopsis</taxon>
    </lineage>
</organism>
<dbReference type="OMA" id="TSEWYAL"/>
<evidence type="ECO:0000313" key="2">
    <source>
        <dbReference type="EMBL" id="MYR31845.1"/>
    </source>
</evidence>
<feature type="domain" description="HTH marR-type" evidence="1">
    <location>
        <begin position="11"/>
        <end position="150"/>
    </location>
</feature>
<dbReference type="SUPFAM" id="SSF46785">
    <property type="entry name" value="Winged helix' DNA-binding domain"/>
    <property type="match status" value="1"/>
</dbReference>
<dbReference type="PROSITE" id="PS50995">
    <property type="entry name" value="HTH_MARR_2"/>
    <property type="match status" value="1"/>
</dbReference>
<dbReference type="AlphaFoldDB" id="A0A7K2IPW4"/>
<dbReference type="PANTHER" id="PTHR33164:SF106">
    <property type="entry name" value="TRANSCRIPTIONAL REGULATORY PROTEIN"/>
    <property type="match status" value="1"/>
</dbReference>
<name>A0A7K2IPW4_9ACTN</name>
<dbReference type="GO" id="GO:0003700">
    <property type="term" value="F:DNA-binding transcription factor activity"/>
    <property type="evidence" value="ECO:0007669"/>
    <property type="project" value="InterPro"/>
</dbReference>
<evidence type="ECO:0000259" key="1">
    <source>
        <dbReference type="PROSITE" id="PS50995"/>
    </source>
</evidence>
<sequence>MSTPDEENVEHERLERARARVSEAGRHQSNAAVMFHTALGDRLGIGVTDWKILGLLEENGPLTAGELVRLCGLAPASVTGVADRLERRGYVRRRKDERDGRRVLVELGPDLPGDVQRLFAGFLRRLDGLLERYDARELEAFADLLEEVARIQTESAAELTEEGEQGAGARR</sequence>
<gene>
    <name evidence="2" type="ORF">GTW20_06045</name>
</gene>
<dbReference type="Pfam" id="PF12802">
    <property type="entry name" value="MarR_2"/>
    <property type="match status" value="1"/>
</dbReference>
<dbReference type="Proteomes" id="UP000467124">
    <property type="component" value="Unassembled WGS sequence"/>
</dbReference>
<dbReference type="GO" id="GO:0006950">
    <property type="term" value="P:response to stress"/>
    <property type="evidence" value="ECO:0007669"/>
    <property type="project" value="TreeGrafter"/>
</dbReference>
<dbReference type="Gene3D" id="1.10.10.10">
    <property type="entry name" value="Winged helix-like DNA-binding domain superfamily/Winged helix DNA-binding domain"/>
    <property type="match status" value="1"/>
</dbReference>
<dbReference type="InterPro" id="IPR000835">
    <property type="entry name" value="HTH_MarR-typ"/>
</dbReference>
<dbReference type="EMBL" id="WWHY01000001">
    <property type="protein sequence ID" value="MYR31845.1"/>
    <property type="molecule type" value="Genomic_DNA"/>
</dbReference>
<evidence type="ECO:0000313" key="3">
    <source>
        <dbReference type="Proteomes" id="UP000467124"/>
    </source>
</evidence>
<dbReference type="InterPro" id="IPR039422">
    <property type="entry name" value="MarR/SlyA-like"/>
</dbReference>
<accession>A0A7K2IPW4</accession>
<reference evidence="2 3" key="1">
    <citation type="journal article" date="2019" name="Nat. Commun.">
        <title>The antimicrobial potential of Streptomyces from insect microbiomes.</title>
        <authorList>
            <person name="Chevrette M.G."/>
            <person name="Carlson C.M."/>
            <person name="Ortega H.E."/>
            <person name="Thomas C."/>
            <person name="Ananiev G.E."/>
            <person name="Barns K.J."/>
            <person name="Book A.J."/>
            <person name="Cagnazzo J."/>
            <person name="Carlos C."/>
            <person name="Flanigan W."/>
            <person name="Grubbs K.J."/>
            <person name="Horn H.A."/>
            <person name="Hoffmann F.M."/>
            <person name="Klassen J.L."/>
            <person name="Knack J.J."/>
            <person name="Lewin G.R."/>
            <person name="McDonald B.R."/>
            <person name="Muller L."/>
            <person name="Melo W.G.P."/>
            <person name="Pinto-Tomas A.A."/>
            <person name="Schmitz A."/>
            <person name="Wendt-Pienkowski E."/>
            <person name="Wildman S."/>
            <person name="Zhao M."/>
            <person name="Zhang F."/>
            <person name="Bugni T.S."/>
            <person name="Andes D.R."/>
            <person name="Pupo M.T."/>
            <person name="Currie C.R."/>
        </authorList>
    </citation>
    <scope>NUCLEOTIDE SEQUENCE [LARGE SCALE GENOMIC DNA]</scope>
    <source>
        <strain evidence="2 3">SID5840</strain>
    </source>
</reference>
<comment type="caution">
    <text evidence="2">The sequence shown here is derived from an EMBL/GenBank/DDBJ whole genome shotgun (WGS) entry which is preliminary data.</text>
</comment>
<dbReference type="GeneID" id="91393581"/>
<proteinExistence type="predicted"/>